<dbReference type="EMBL" id="MNPL01012973">
    <property type="protein sequence ID" value="OQR71959.1"/>
    <property type="molecule type" value="Genomic_DNA"/>
</dbReference>
<proteinExistence type="predicted"/>
<evidence type="ECO:0000313" key="2">
    <source>
        <dbReference type="Proteomes" id="UP000192247"/>
    </source>
</evidence>
<name>A0A1V9XEP2_9ACAR</name>
<dbReference type="InParanoid" id="A0A1V9XEP2"/>
<reference evidence="1 2" key="1">
    <citation type="journal article" date="2017" name="Gigascience">
        <title>Draft genome of the honey bee ectoparasitic mite, Tropilaelaps mercedesae, is shaped by the parasitic life history.</title>
        <authorList>
            <person name="Dong X."/>
            <person name="Armstrong S.D."/>
            <person name="Xia D."/>
            <person name="Makepeace B.L."/>
            <person name="Darby A.C."/>
            <person name="Kadowaki T."/>
        </authorList>
    </citation>
    <scope>NUCLEOTIDE SEQUENCE [LARGE SCALE GENOMIC DNA]</scope>
    <source>
        <strain evidence="1">Wuxi-XJTLU</strain>
    </source>
</reference>
<sequence length="63" mass="7299">MLLRISKKPLRIAFSNIRCIVIPMVLIDKNIITFAPNFYWNENEAELGQIEEAEQQSTFAIES</sequence>
<evidence type="ECO:0000313" key="1">
    <source>
        <dbReference type="EMBL" id="OQR71959.1"/>
    </source>
</evidence>
<organism evidence="1 2">
    <name type="scientific">Tropilaelaps mercedesae</name>
    <dbReference type="NCBI Taxonomy" id="418985"/>
    <lineage>
        <taxon>Eukaryota</taxon>
        <taxon>Metazoa</taxon>
        <taxon>Ecdysozoa</taxon>
        <taxon>Arthropoda</taxon>
        <taxon>Chelicerata</taxon>
        <taxon>Arachnida</taxon>
        <taxon>Acari</taxon>
        <taxon>Parasitiformes</taxon>
        <taxon>Mesostigmata</taxon>
        <taxon>Gamasina</taxon>
        <taxon>Dermanyssoidea</taxon>
        <taxon>Laelapidae</taxon>
        <taxon>Tropilaelaps</taxon>
    </lineage>
</organism>
<dbReference type="Proteomes" id="UP000192247">
    <property type="component" value="Unassembled WGS sequence"/>
</dbReference>
<keyword evidence="2" id="KW-1185">Reference proteome</keyword>
<gene>
    <name evidence="1" type="ORF">BIW11_10673</name>
</gene>
<protein>
    <submittedName>
        <fullName evidence="1">Uncharacterized protein</fullName>
    </submittedName>
</protein>
<dbReference type="AlphaFoldDB" id="A0A1V9XEP2"/>
<accession>A0A1V9XEP2</accession>
<feature type="non-terminal residue" evidence="1">
    <location>
        <position position="63"/>
    </location>
</feature>
<comment type="caution">
    <text evidence="1">The sequence shown here is derived from an EMBL/GenBank/DDBJ whole genome shotgun (WGS) entry which is preliminary data.</text>
</comment>